<feature type="region of interest" description="Disordered" evidence="1">
    <location>
        <begin position="55"/>
        <end position="154"/>
    </location>
</feature>
<sequence>MTAAVRWNNSIAEFIEIRSGVLQVYRVESGKTYSEIFKSLSRIFVEFALLLASNASSGEDGSEDPNDLEALTPAHLLSGPITSNLPETGIQQENTLGSVTELRRSRRLQGREPIFQPLPQRIEMEDDHRPTVSGSYLPCQRQRDPSTFSGDENINPRQWLKEYERVSKYNR</sequence>
<organism evidence="2 3">
    <name type="scientific">Cordylochernes scorpioides</name>
    <dbReference type="NCBI Taxonomy" id="51811"/>
    <lineage>
        <taxon>Eukaryota</taxon>
        <taxon>Metazoa</taxon>
        <taxon>Ecdysozoa</taxon>
        <taxon>Arthropoda</taxon>
        <taxon>Chelicerata</taxon>
        <taxon>Arachnida</taxon>
        <taxon>Pseudoscorpiones</taxon>
        <taxon>Cheliferoidea</taxon>
        <taxon>Chernetidae</taxon>
        <taxon>Cordylochernes</taxon>
    </lineage>
</organism>
<reference evidence="2 3" key="1">
    <citation type="submission" date="2022-01" db="EMBL/GenBank/DDBJ databases">
        <title>A chromosomal length assembly of Cordylochernes scorpioides.</title>
        <authorList>
            <person name="Zeh D."/>
            <person name="Zeh J."/>
        </authorList>
    </citation>
    <scope>NUCLEOTIDE SEQUENCE [LARGE SCALE GENOMIC DNA]</scope>
    <source>
        <strain evidence="2">IN4F17</strain>
        <tissue evidence="2">Whole Body</tissue>
    </source>
</reference>
<keyword evidence="3" id="KW-1185">Reference proteome</keyword>
<feature type="compositionally biased region" description="Polar residues" evidence="1">
    <location>
        <begin position="145"/>
        <end position="154"/>
    </location>
</feature>
<proteinExistence type="predicted"/>
<feature type="compositionally biased region" description="Polar residues" evidence="1">
    <location>
        <begin position="80"/>
        <end position="98"/>
    </location>
</feature>
<protein>
    <submittedName>
        <fullName evidence="2">Uncharacterized protein</fullName>
    </submittedName>
</protein>
<evidence type="ECO:0000313" key="3">
    <source>
        <dbReference type="Proteomes" id="UP001235939"/>
    </source>
</evidence>
<dbReference type="Proteomes" id="UP001235939">
    <property type="component" value="Chromosome 02"/>
</dbReference>
<evidence type="ECO:0000256" key="1">
    <source>
        <dbReference type="SAM" id="MobiDB-lite"/>
    </source>
</evidence>
<gene>
    <name evidence="2" type="ORF">LAZ67_2005509</name>
</gene>
<dbReference type="EMBL" id="CP092864">
    <property type="protein sequence ID" value="UYV63752.1"/>
    <property type="molecule type" value="Genomic_DNA"/>
</dbReference>
<name>A0ABY6K7S9_9ARAC</name>
<evidence type="ECO:0000313" key="2">
    <source>
        <dbReference type="EMBL" id="UYV63752.1"/>
    </source>
</evidence>
<accession>A0ABY6K7S9</accession>